<feature type="transmembrane region" description="Helical" evidence="6">
    <location>
        <begin position="403"/>
        <end position="433"/>
    </location>
</feature>
<feature type="transmembrane region" description="Helical" evidence="6">
    <location>
        <begin position="207"/>
        <end position="233"/>
    </location>
</feature>
<evidence type="ECO:0000256" key="5">
    <source>
        <dbReference type="ARBA" id="ARBA00023136"/>
    </source>
</evidence>
<comment type="caution">
    <text evidence="7">The sequence shown here is derived from an EMBL/GenBank/DDBJ whole genome shotgun (WGS) entry which is preliminary data.</text>
</comment>
<evidence type="ECO:0000256" key="3">
    <source>
        <dbReference type="ARBA" id="ARBA00022692"/>
    </source>
</evidence>
<dbReference type="PANTHER" id="PTHR42770">
    <property type="entry name" value="AMINO ACID TRANSPORTER-RELATED"/>
    <property type="match status" value="1"/>
</dbReference>
<organism evidence="7 8">
    <name type="scientific">Motilimonas pumila</name>
    <dbReference type="NCBI Taxonomy" id="2303987"/>
    <lineage>
        <taxon>Bacteria</taxon>
        <taxon>Pseudomonadati</taxon>
        <taxon>Pseudomonadota</taxon>
        <taxon>Gammaproteobacteria</taxon>
        <taxon>Alteromonadales</taxon>
        <taxon>Alteromonadales genera incertae sedis</taxon>
        <taxon>Motilimonas</taxon>
    </lineage>
</organism>
<dbReference type="PANTHER" id="PTHR42770:SF13">
    <property type="entry name" value="L-METHIONINE_BRANCHED-CHAIN AMINO ACID EXPORTER YJEH"/>
    <property type="match status" value="1"/>
</dbReference>
<evidence type="ECO:0000313" key="8">
    <source>
        <dbReference type="Proteomes" id="UP000283255"/>
    </source>
</evidence>
<reference evidence="7 8" key="2">
    <citation type="submission" date="2019-01" db="EMBL/GenBank/DDBJ databases">
        <title>Motilimonas pumilus sp. nov., isolated from the gut of sea cucumber (Apostichopus japonicus).</title>
        <authorList>
            <person name="Wang F.-Q."/>
            <person name="Ren L.-H."/>
            <person name="Lin Y.-W."/>
            <person name="Sun G.-H."/>
            <person name="Du Z.-J."/>
            <person name="Zhao J.-X."/>
            <person name="Liu X.-J."/>
            <person name="Liu L.-J."/>
        </authorList>
    </citation>
    <scope>NUCLEOTIDE SEQUENCE [LARGE SCALE GENOMIC DNA]</scope>
    <source>
        <strain evidence="7 8">PLHSC7-2</strain>
    </source>
</reference>
<feature type="transmembrane region" description="Helical" evidence="6">
    <location>
        <begin position="69"/>
        <end position="90"/>
    </location>
</feature>
<keyword evidence="2" id="KW-1003">Cell membrane</keyword>
<dbReference type="InterPro" id="IPR050367">
    <property type="entry name" value="APC_superfamily"/>
</dbReference>
<feature type="transmembrane region" description="Helical" evidence="6">
    <location>
        <begin position="373"/>
        <end position="391"/>
    </location>
</feature>
<evidence type="ECO:0000256" key="2">
    <source>
        <dbReference type="ARBA" id="ARBA00022475"/>
    </source>
</evidence>
<name>A0A418YEW8_9GAMM</name>
<keyword evidence="4 6" id="KW-1133">Transmembrane helix</keyword>
<feature type="transmembrane region" description="Helical" evidence="6">
    <location>
        <begin position="341"/>
        <end position="361"/>
    </location>
</feature>
<dbReference type="Proteomes" id="UP000283255">
    <property type="component" value="Unassembled WGS sequence"/>
</dbReference>
<evidence type="ECO:0000313" key="7">
    <source>
        <dbReference type="EMBL" id="RJG47741.1"/>
    </source>
</evidence>
<comment type="subcellular location">
    <subcellularLocation>
        <location evidence="1">Cell membrane</location>
        <topology evidence="1">Multi-pass membrane protein</topology>
    </subcellularLocation>
</comment>
<feature type="transmembrane region" description="Helical" evidence="6">
    <location>
        <begin position="144"/>
        <end position="166"/>
    </location>
</feature>
<proteinExistence type="predicted"/>
<dbReference type="AlphaFoldDB" id="A0A418YEW8"/>
<keyword evidence="3 6" id="KW-0812">Transmembrane</keyword>
<dbReference type="InterPro" id="IPR002293">
    <property type="entry name" value="AA/rel_permease1"/>
</dbReference>
<evidence type="ECO:0000256" key="6">
    <source>
        <dbReference type="SAM" id="Phobius"/>
    </source>
</evidence>
<keyword evidence="8" id="KW-1185">Reference proteome</keyword>
<dbReference type="EMBL" id="QZCH01000011">
    <property type="protein sequence ID" value="RJG47741.1"/>
    <property type="molecule type" value="Genomic_DNA"/>
</dbReference>
<feature type="transmembrane region" description="Helical" evidence="6">
    <location>
        <begin position="173"/>
        <end position="195"/>
    </location>
</feature>
<evidence type="ECO:0000256" key="4">
    <source>
        <dbReference type="ARBA" id="ARBA00022989"/>
    </source>
</evidence>
<evidence type="ECO:0000256" key="1">
    <source>
        <dbReference type="ARBA" id="ARBA00004651"/>
    </source>
</evidence>
<accession>A0A418YEW8</accession>
<reference evidence="7 8" key="1">
    <citation type="submission" date="2018-09" db="EMBL/GenBank/DDBJ databases">
        <authorList>
            <person name="Wang F."/>
        </authorList>
    </citation>
    <scope>NUCLEOTIDE SEQUENCE [LARGE SCALE GENOMIC DNA]</scope>
    <source>
        <strain evidence="7 8">PLHSC7-2</strain>
    </source>
</reference>
<feature type="transmembrane region" description="Helical" evidence="6">
    <location>
        <begin position="295"/>
        <end position="320"/>
    </location>
</feature>
<gene>
    <name evidence="7" type="ORF">D1Z90_10080</name>
</gene>
<dbReference type="Gene3D" id="1.20.1740.10">
    <property type="entry name" value="Amino acid/polyamine transporter I"/>
    <property type="match status" value="1"/>
</dbReference>
<dbReference type="NCBIfam" id="NF008245">
    <property type="entry name" value="PRK11021.1"/>
    <property type="match status" value="1"/>
</dbReference>
<feature type="transmembrane region" description="Helical" evidence="6">
    <location>
        <begin position="43"/>
        <end position="63"/>
    </location>
</feature>
<dbReference type="GO" id="GO:0022857">
    <property type="term" value="F:transmembrane transporter activity"/>
    <property type="evidence" value="ECO:0007669"/>
    <property type="project" value="InterPro"/>
</dbReference>
<protein>
    <submittedName>
        <fullName evidence="7">L-methionine/branched-chain amino acid transporter</fullName>
    </submittedName>
</protein>
<dbReference type="GO" id="GO:0005886">
    <property type="term" value="C:plasma membrane"/>
    <property type="evidence" value="ECO:0007669"/>
    <property type="project" value="UniProtKB-SubCell"/>
</dbReference>
<keyword evidence="5 6" id="KW-0472">Membrane</keyword>
<feature type="transmembrane region" description="Helical" evidence="6">
    <location>
        <begin position="111"/>
        <end position="138"/>
    </location>
</feature>
<dbReference type="Pfam" id="PF13520">
    <property type="entry name" value="AA_permease_2"/>
    <property type="match status" value="1"/>
</dbReference>
<dbReference type="PIRSF" id="PIRSF006060">
    <property type="entry name" value="AA_transporter"/>
    <property type="match status" value="1"/>
</dbReference>
<sequence length="450" mass="48615">MVLTYGVTQILCIDTLHFQSPHNLEQWMAQPSGKINVWQGASLLLSTLLGSGLLIIPALAASAAGNYSLLAWALIIAAMMPIVVTFSALGKRFPHQAGTAYYVQQAFGQRAAKAIGVLYVSIAPIGPPVVFITGAGYACQLFDINLSASSYIEITLLVLVFIANCLRFTTSAFIQCSISVVLISVVVAICLWSLPNAPAITDNRAPSLSMIGAAMVIMFWCFVGIEAICHVANHFAQPSRDFPRAVVLGVAIAAAIYMLLSYCVLRYQVYGSAQQNLLSVTLLAQHSIGPLGQKLVALMGLLGCLCAVNLYVISFTNMLASFGENTSQTWLNTRLANGSAIYALILVVLSIAMTLLARAYFQWSFDDFLQFANAQFVLIYCAAAAAGSMLLKGRSRMAALFSLLFCTAMLYFVGASGWYCLLFLGLVWGGLFLCHKKERARSFKADSRFS</sequence>
<feature type="transmembrane region" description="Helical" evidence="6">
    <location>
        <begin position="245"/>
        <end position="269"/>
    </location>
</feature>